<comment type="caution">
    <text evidence="1">The sequence shown here is derived from an EMBL/GenBank/DDBJ whole genome shotgun (WGS) entry which is preliminary data.</text>
</comment>
<keyword evidence="2" id="KW-1185">Reference proteome</keyword>
<dbReference type="Proteomes" id="UP001244563">
    <property type="component" value="Unassembled WGS sequence"/>
</dbReference>
<organism evidence="1 2">
    <name type="scientific">Paenarthrobacter nicotinovorans</name>
    <name type="common">Arthrobacter nicotinovorans</name>
    <dbReference type="NCBI Taxonomy" id="29320"/>
    <lineage>
        <taxon>Bacteria</taxon>
        <taxon>Bacillati</taxon>
        <taxon>Actinomycetota</taxon>
        <taxon>Actinomycetes</taxon>
        <taxon>Micrococcales</taxon>
        <taxon>Micrococcaceae</taxon>
        <taxon>Paenarthrobacter</taxon>
    </lineage>
</organism>
<dbReference type="EMBL" id="JAUSSW010000001">
    <property type="protein sequence ID" value="MDQ0100667.1"/>
    <property type="molecule type" value="Genomic_DNA"/>
</dbReference>
<proteinExistence type="predicted"/>
<accession>A0ABT9TJ98</accession>
<evidence type="ECO:0000313" key="1">
    <source>
        <dbReference type="EMBL" id="MDQ0100667.1"/>
    </source>
</evidence>
<evidence type="ECO:0000313" key="2">
    <source>
        <dbReference type="Proteomes" id="UP001244563"/>
    </source>
</evidence>
<name>A0ABT9TJ98_PAENI</name>
<dbReference type="RefSeq" id="WP_082924569.1">
    <property type="nucleotide sequence ID" value="NZ_BDDW01000001.1"/>
</dbReference>
<gene>
    <name evidence="1" type="ORF">J2T10_000286</name>
</gene>
<sequence>MAALITMHIREFWNQLSSETQQWLINNPGSVIVPRTVTAIIKGQTGEDGAVDGHGGTVLTDEDRAFIREQARRTRSEAVEG</sequence>
<protein>
    <submittedName>
        <fullName evidence="1">Uncharacterized protein</fullName>
    </submittedName>
</protein>
<reference evidence="1 2" key="1">
    <citation type="submission" date="2023-07" db="EMBL/GenBank/DDBJ databases">
        <title>Sorghum-associated microbial communities from plants grown in Nebraska, USA.</title>
        <authorList>
            <person name="Schachtman D."/>
        </authorList>
    </citation>
    <scope>NUCLEOTIDE SEQUENCE [LARGE SCALE GENOMIC DNA]</scope>
    <source>
        <strain evidence="1 2">CC523</strain>
    </source>
</reference>